<dbReference type="Proteomes" id="UP000823821">
    <property type="component" value="Unassembled WGS sequence"/>
</dbReference>
<dbReference type="PANTHER" id="PTHR11895">
    <property type="entry name" value="TRANSAMIDASE"/>
    <property type="match status" value="1"/>
</dbReference>
<evidence type="ECO:0000313" key="3">
    <source>
        <dbReference type="EMBL" id="HJA78082.1"/>
    </source>
</evidence>
<reference evidence="3" key="1">
    <citation type="journal article" date="2021" name="PeerJ">
        <title>Extensive microbial diversity within the chicken gut microbiome revealed by metagenomics and culture.</title>
        <authorList>
            <person name="Gilroy R."/>
            <person name="Ravi A."/>
            <person name="Getino M."/>
            <person name="Pursley I."/>
            <person name="Horton D.L."/>
            <person name="Alikhan N.F."/>
            <person name="Baker D."/>
            <person name="Gharbi K."/>
            <person name="Hall N."/>
            <person name="Watson M."/>
            <person name="Adriaenssens E.M."/>
            <person name="Foster-Nyarko E."/>
            <person name="Jarju S."/>
            <person name="Secka A."/>
            <person name="Antonio M."/>
            <person name="Oren A."/>
            <person name="Chaudhuri R.R."/>
            <person name="La Ragione R."/>
            <person name="Hildebrand F."/>
            <person name="Pallen M.J."/>
        </authorList>
    </citation>
    <scope>NUCLEOTIDE SEQUENCE</scope>
    <source>
        <strain evidence="3">5032</strain>
    </source>
</reference>
<dbReference type="AlphaFoldDB" id="A0A9D2HL00"/>
<dbReference type="InterPro" id="IPR023631">
    <property type="entry name" value="Amidase_dom"/>
</dbReference>
<name>A0A9D2HL00_9BACT</name>
<dbReference type="Pfam" id="PF01425">
    <property type="entry name" value="Amidase"/>
    <property type="match status" value="1"/>
</dbReference>
<evidence type="ECO:0000313" key="4">
    <source>
        <dbReference type="Proteomes" id="UP000823821"/>
    </source>
</evidence>
<comment type="caution">
    <text evidence="3">The sequence shown here is derived from an EMBL/GenBank/DDBJ whole genome shotgun (WGS) entry which is preliminary data.</text>
</comment>
<evidence type="ECO:0000256" key="1">
    <source>
        <dbReference type="ARBA" id="ARBA00009199"/>
    </source>
</evidence>
<protein>
    <submittedName>
        <fullName evidence="3">Amidase</fullName>
    </submittedName>
</protein>
<evidence type="ECO:0000259" key="2">
    <source>
        <dbReference type="Pfam" id="PF01425"/>
    </source>
</evidence>
<dbReference type="InterPro" id="IPR000120">
    <property type="entry name" value="Amidase"/>
</dbReference>
<proteinExistence type="inferred from homology"/>
<comment type="similarity">
    <text evidence="1">Belongs to the amidase family.</text>
</comment>
<reference evidence="3" key="2">
    <citation type="submission" date="2021-04" db="EMBL/GenBank/DDBJ databases">
        <authorList>
            <person name="Gilroy R."/>
        </authorList>
    </citation>
    <scope>NUCLEOTIDE SEQUENCE</scope>
    <source>
        <strain evidence="3">5032</strain>
    </source>
</reference>
<dbReference type="PANTHER" id="PTHR11895:SF7">
    <property type="entry name" value="GLUTAMYL-TRNA(GLN) AMIDOTRANSFERASE SUBUNIT A, MITOCHONDRIAL"/>
    <property type="match status" value="1"/>
</dbReference>
<accession>A0A9D2HL00</accession>
<dbReference type="PROSITE" id="PS00571">
    <property type="entry name" value="AMIDASES"/>
    <property type="match status" value="1"/>
</dbReference>
<organism evidence="3 4">
    <name type="scientific">Candidatus Desulfovibrio intestinavium</name>
    <dbReference type="NCBI Taxonomy" id="2838534"/>
    <lineage>
        <taxon>Bacteria</taxon>
        <taxon>Pseudomonadati</taxon>
        <taxon>Thermodesulfobacteriota</taxon>
        <taxon>Desulfovibrionia</taxon>
        <taxon>Desulfovibrionales</taxon>
        <taxon>Desulfovibrionaceae</taxon>
        <taxon>Desulfovibrio</taxon>
    </lineage>
</organism>
<dbReference type="EMBL" id="DWZD01000007">
    <property type="protein sequence ID" value="HJA78082.1"/>
    <property type="molecule type" value="Genomic_DNA"/>
</dbReference>
<gene>
    <name evidence="3" type="ORF">H9784_00715</name>
</gene>
<dbReference type="InterPro" id="IPR036928">
    <property type="entry name" value="AS_sf"/>
</dbReference>
<sequence>MNSAPANLIETAAALRRGSLTVPDLLHRCRQNIARLNDKLNAVITLTQDAESTALRLEEELRGGRDYGPLHGIPLLVKDNIDVEGLPTTVASPIFAAAPAAARDAAVIEGLRRAGAIILGKTNMDEFAAHVSGRTSCWGPTVNPWHMSRHCSPGGSSSGSAAAVAAGMCCAALGTDTGGSIRLPAGWCGLFGLRPSWGLLPMRGIYPRAASMDVPGLLTVSAADMQLLLRAMLQGDPPAAPLPERPRLGVMRALVRQEAAKAQAAIADRYEASIERWAALGCEVTDVDFPLLVEDGIGGIVDSLRSHEFHRDVRGDVEGSPARNRMHAIPAADYAAGRDMPPEVHAAAETGRRELGEATQAFFTREKLCALLLPTAFLTAPRLDAPNATYREARLLMNLFSMTGNPVLVYPGGLVDGMPCGMQLVGQPGSDACLLELAERYERRYRPFAAPEC</sequence>
<dbReference type="GO" id="GO:0003824">
    <property type="term" value="F:catalytic activity"/>
    <property type="evidence" value="ECO:0007669"/>
    <property type="project" value="InterPro"/>
</dbReference>
<dbReference type="InterPro" id="IPR020556">
    <property type="entry name" value="Amidase_CS"/>
</dbReference>
<feature type="domain" description="Amidase" evidence="2">
    <location>
        <begin position="25"/>
        <end position="435"/>
    </location>
</feature>
<dbReference type="Gene3D" id="3.90.1300.10">
    <property type="entry name" value="Amidase signature (AS) domain"/>
    <property type="match status" value="1"/>
</dbReference>
<dbReference type="SUPFAM" id="SSF75304">
    <property type="entry name" value="Amidase signature (AS) enzymes"/>
    <property type="match status" value="1"/>
</dbReference>